<reference evidence="3" key="1">
    <citation type="journal article" date="2015" name="Genome Announc.">
        <title>Draft genome sequence of the cellulolytic fungus Chaetomium globosum.</title>
        <authorList>
            <person name="Cuomo C.A."/>
            <person name="Untereiner W.A."/>
            <person name="Ma L.-J."/>
            <person name="Grabherr M."/>
            <person name="Birren B.W."/>
        </authorList>
    </citation>
    <scope>NUCLEOTIDE SEQUENCE [LARGE SCALE GENOMIC DNA]</scope>
    <source>
        <strain evidence="3">ATCC 6205 / CBS 148.51 / DSM 1962 / NBRC 6347 / NRRL 1970</strain>
    </source>
</reference>
<dbReference type="Proteomes" id="UP000001056">
    <property type="component" value="Unassembled WGS sequence"/>
</dbReference>
<dbReference type="GeneID" id="4397357"/>
<gene>
    <name evidence="2" type="ORF">CHGG_10786</name>
</gene>
<dbReference type="OrthoDB" id="4589821at2759"/>
<proteinExistence type="predicted"/>
<dbReference type="InParanoid" id="Q2GML8"/>
<sequence length="342" mass="38599">MPGRFDPTLTARERLHRMLQLEWLSRTTRLLRSLLDTGALPPDVLALDLSPSGEVLWTSTEDEYNGAPAAPITVVSGTRFRSCAAASSPTHPAHRLARCRGAHGAWVVGFTTPFVSARSLEKPLPGPFKLRWLRELMGLVDELNLEYGIVHQHIAPRNLFINPDTDSILLFDFSAAAQMGKTWRRSRAKWRSYTNFEERERNDITGVAYFLYMVITRDPAYRFIRFDAMADDEFDDLAKWTQHPQFTPLDHPLAIFHAELTAWIRKRRAQAAAEPEPDQPKLPNQSTPHNHNRTHSHSHNHNKTPAATITKHLLPPPNKSLSPLPPALPPTNTPSPPPSPSR</sequence>
<dbReference type="SUPFAM" id="SSF56112">
    <property type="entry name" value="Protein kinase-like (PK-like)"/>
    <property type="match status" value="1"/>
</dbReference>
<name>Q2GML8_CHAGB</name>
<evidence type="ECO:0008006" key="4">
    <source>
        <dbReference type="Google" id="ProtNLM"/>
    </source>
</evidence>
<dbReference type="InterPro" id="IPR011009">
    <property type="entry name" value="Kinase-like_dom_sf"/>
</dbReference>
<feature type="compositionally biased region" description="Pro residues" evidence="1">
    <location>
        <begin position="314"/>
        <end position="342"/>
    </location>
</feature>
<dbReference type="Gene3D" id="1.10.510.10">
    <property type="entry name" value="Transferase(Phosphotransferase) domain 1"/>
    <property type="match status" value="1"/>
</dbReference>
<evidence type="ECO:0000313" key="2">
    <source>
        <dbReference type="EMBL" id="EAQ82968.1"/>
    </source>
</evidence>
<organism evidence="2 3">
    <name type="scientific">Chaetomium globosum (strain ATCC 6205 / CBS 148.51 / DSM 1962 / NBRC 6347 / NRRL 1970)</name>
    <name type="common">Soil fungus</name>
    <dbReference type="NCBI Taxonomy" id="306901"/>
    <lineage>
        <taxon>Eukaryota</taxon>
        <taxon>Fungi</taxon>
        <taxon>Dikarya</taxon>
        <taxon>Ascomycota</taxon>
        <taxon>Pezizomycotina</taxon>
        <taxon>Sordariomycetes</taxon>
        <taxon>Sordariomycetidae</taxon>
        <taxon>Sordariales</taxon>
        <taxon>Chaetomiaceae</taxon>
        <taxon>Chaetomium</taxon>
    </lineage>
</organism>
<dbReference type="HOGENOM" id="CLU_811327_0_0_1"/>
<protein>
    <recommendedName>
        <fullName evidence="4">Protein kinase domain-containing protein</fullName>
    </recommendedName>
</protein>
<dbReference type="EMBL" id="CH408036">
    <property type="protein sequence ID" value="EAQ82968.1"/>
    <property type="molecule type" value="Genomic_DNA"/>
</dbReference>
<evidence type="ECO:0000256" key="1">
    <source>
        <dbReference type="SAM" id="MobiDB-lite"/>
    </source>
</evidence>
<dbReference type="RefSeq" id="XP_001226053.1">
    <property type="nucleotide sequence ID" value="XM_001226052.1"/>
</dbReference>
<keyword evidence="3" id="KW-1185">Reference proteome</keyword>
<dbReference type="AlphaFoldDB" id="Q2GML8"/>
<feature type="compositionally biased region" description="Basic residues" evidence="1">
    <location>
        <begin position="290"/>
        <end position="302"/>
    </location>
</feature>
<feature type="region of interest" description="Disordered" evidence="1">
    <location>
        <begin position="267"/>
        <end position="342"/>
    </location>
</feature>
<evidence type="ECO:0000313" key="3">
    <source>
        <dbReference type="Proteomes" id="UP000001056"/>
    </source>
</evidence>
<dbReference type="VEuPathDB" id="FungiDB:CHGG_10786"/>
<dbReference type="eggNOG" id="ENOG502SNEG">
    <property type="taxonomic scope" value="Eukaryota"/>
</dbReference>
<accession>Q2GML8</accession>